<dbReference type="Pfam" id="PF03928">
    <property type="entry name" value="HbpS-like"/>
    <property type="match status" value="1"/>
</dbReference>
<dbReference type="InterPro" id="IPR038084">
    <property type="entry name" value="PduO/GlcC-like_sf"/>
</dbReference>
<dbReference type="AlphaFoldDB" id="A0A327Y163"/>
<dbReference type="Gene3D" id="3.30.450.150">
    <property type="entry name" value="Haem-degrading domain"/>
    <property type="match status" value="1"/>
</dbReference>
<proteinExistence type="predicted"/>
<evidence type="ECO:0000313" key="2">
    <source>
        <dbReference type="Proteomes" id="UP000248555"/>
    </source>
</evidence>
<keyword evidence="2" id="KW-1185">Reference proteome</keyword>
<dbReference type="PANTHER" id="PTHR34309:SF1">
    <property type="entry name" value="PROTEIN GLCG"/>
    <property type="match status" value="1"/>
</dbReference>
<dbReference type="Proteomes" id="UP000248555">
    <property type="component" value="Unassembled WGS sequence"/>
</dbReference>
<protein>
    <submittedName>
        <fullName evidence="1">Uncharacterized protein GlcG (DUF336 family)</fullName>
    </submittedName>
</protein>
<sequence length="151" mass="16181">MFPVDMKGGEVVDFLQQKSISSDLAQKMIDKAVKKAVELGIKVNIAIVDQGGNLKAFCRMDGAPLLSIQIAQNKAYTAAAFGIPTHQWYDMIKDEPSLRLGIVHTEKLVIFGGGYPIYDGSDLAGGIGVSGGSEEEDRMCCEAALSLLETV</sequence>
<gene>
    <name evidence="1" type="ORF">B0I26_12725</name>
</gene>
<dbReference type="SUPFAM" id="SSF143744">
    <property type="entry name" value="GlcG-like"/>
    <property type="match status" value="1"/>
</dbReference>
<name>A0A327Y163_9BACL</name>
<dbReference type="EMBL" id="QLMH01000027">
    <property type="protein sequence ID" value="RAK14958.1"/>
    <property type="molecule type" value="Genomic_DNA"/>
</dbReference>
<dbReference type="PANTHER" id="PTHR34309">
    <property type="entry name" value="SLR1406 PROTEIN"/>
    <property type="match status" value="1"/>
</dbReference>
<dbReference type="InterPro" id="IPR005624">
    <property type="entry name" value="PduO/GlcC-like"/>
</dbReference>
<comment type="caution">
    <text evidence="1">The sequence shown here is derived from an EMBL/GenBank/DDBJ whole genome shotgun (WGS) entry which is preliminary data.</text>
</comment>
<dbReference type="InterPro" id="IPR052517">
    <property type="entry name" value="GlcG_carb_metab_protein"/>
</dbReference>
<organism evidence="1 2">
    <name type="scientific">Paranoxybacillus vitaminiphilus</name>
    <dbReference type="NCBI Taxonomy" id="581036"/>
    <lineage>
        <taxon>Bacteria</taxon>
        <taxon>Bacillati</taxon>
        <taxon>Bacillota</taxon>
        <taxon>Bacilli</taxon>
        <taxon>Bacillales</taxon>
        <taxon>Anoxybacillaceae</taxon>
        <taxon>Paranoxybacillus</taxon>
    </lineage>
</organism>
<reference evidence="1 2" key="1">
    <citation type="submission" date="2018-06" db="EMBL/GenBank/DDBJ databases">
        <title>Genomic Encyclopedia of Type Strains, Phase III (KMG-III): the genomes of soil and plant-associated and newly described type strains.</title>
        <authorList>
            <person name="Whitman W."/>
        </authorList>
    </citation>
    <scope>NUCLEOTIDE SEQUENCE [LARGE SCALE GENOMIC DNA]</scope>
    <source>
        <strain evidence="1 2">CGMCC 1.8979</strain>
    </source>
</reference>
<accession>A0A327Y163</accession>
<evidence type="ECO:0000313" key="1">
    <source>
        <dbReference type="EMBL" id="RAK14958.1"/>
    </source>
</evidence>